<comment type="subunit">
    <text evidence="3 7">Homodecamer; pentamer of dimers.</text>
</comment>
<evidence type="ECO:0000256" key="5">
    <source>
        <dbReference type="ARBA" id="ARBA00022679"/>
    </source>
</evidence>
<dbReference type="NCBIfam" id="NF001452">
    <property type="entry name" value="PRK00311.1"/>
    <property type="match status" value="1"/>
</dbReference>
<proteinExistence type="inferred from homology"/>
<dbReference type="PANTHER" id="PTHR20881:SF0">
    <property type="entry name" value="3-METHYL-2-OXOBUTANOATE HYDROXYMETHYLTRANSFERASE"/>
    <property type="match status" value="1"/>
</dbReference>
<dbReference type="NCBIfam" id="TIGR00222">
    <property type="entry name" value="panB"/>
    <property type="match status" value="1"/>
</dbReference>
<feature type="binding site" evidence="7 9">
    <location>
        <begin position="44"/>
        <end position="45"/>
    </location>
    <ligand>
        <name>3-methyl-2-oxobutanoate</name>
        <dbReference type="ChEBI" id="CHEBI:11851"/>
    </ligand>
</feature>
<dbReference type="CDD" id="cd06557">
    <property type="entry name" value="KPHMT-like"/>
    <property type="match status" value="1"/>
</dbReference>
<dbReference type="GO" id="GO:0005737">
    <property type="term" value="C:cytoplasm"/>
    <property type="evidence" value="ECO:0007669"/>
    <property type="project" value="UniProtKB-SubCell"/>
</dbReference>
<feature type="binding site" evidence="7 10">
    <location>
        <position position="114"/>
    </location>
    <ligand>
        <name>Mg(2+)</name>
        <dbReference type="ChEBI" id="CHEBI:18420"/>
    </ligand>
</feature>
<evidence type="ECO:0000256" key="2">
    <source>
        <dbReference type="ARBA" id="ARBA00008676"/>
    </source>
</evidence>
<dbReference type="Pfam" id="PF02548">
    <property type="entry name" value="Pantoate_transf"/>
    <property type="match status" value="1"/>
</dbReference>
<evidence type="ECO:0000256" key="10">
    <source>
        <dbReference type="PIRSR" id="PIRSR000388-3"/>
    </source>
</evidence>
<feature type="binding site" evidence="7 10">
    <location>
        <position position="83"/>
    </location>
    <ligand>
        <name>Mg(2+)</name>
        <dbReference type="ChEBI" id="CHEBI:18420"/>
    </ligand>
</feature>
<dbReference type="InterPro" id="IPR040442">
    <property type="entry name" value="Pyrv_kinase-like_dom_sf"/>
</dbReference>
<dbReference type="InterPro" id="IPR003700">
    <property type="entry name" value="Pantoate_hydroxy_MeTrfase"/>
</dbReference>
<comment type="pathway">
    <text evidence="1 7">Cofactor biosynthesis; (R)-pantothenate biosynthesis; (R)-pantoate from 3-methyl-2-oxobutanoate: step 1/2.</text>
</comment>
<reference evidence="11 12" key="1">
    <citation type="journal article" date="2022" name="Int. J. Syst. Evol. Microbiol.">
        <title>&lt;i&gt;Sideroxyarcus emersonii&lt;/i&gt; gen. nov. sp. nov., a neutrophilic, microaerobic iron- and thiosulfate-oxidizing bacterium isolated from iron-rich wetland sediment.</title>
        <authorList>
            <person name="Kato S."/>
            <person name="Itoh T."/>
            <person name="Iino T."/>
            <person name="Ohkuma M."/>
        </authorList>
    </citation>
    <scope>NUCLEOTIDE SEQUENCE [LARGE SCALE GENOMIC DNA]</scope>
    <source>
        <strain evidence="11 12">MIZ01</strain>
    </source>
</reference>
<evidence type="ECO:0000256" key="4">
    <source>
        <dbReference type="ARBA" id="ARBA00022655"/>
    </source>
</evidence>
<dbReference type="EC" id="2.1.2.11" evidence="7"/>
<evidence type="ECO:0000256" key="7">
    <source>
        <dbReference type="HAMAP-Rule" id="MF_00156"/>
    </source>
</evidence>
<keyword evidence="5 7" id="KW-0808">Transferase</keyword>
<comment type="catalytic activity">
    <reaction evidence="7">
        <text>(6R)-5,10-methylene-5,6,7,8-tetrahydrofolate + 3-methyl-2-oxobutanoate + H2O = 2-dehydropantoate + (6S)-5,6,7,8-tetrahydrofolate</text>
        <dbReference type="Rhea" id="RHEA:11824"/>
        <dbReference type="ChEBI" id="CHEBI:11561"/>
        <dbReference type="ChEBI" id="CHEBI:11851"/>
        <dbReference type="ChEBI" id="CHEBI:15377"/>
        <dbReference type="ChEBI" id="CHEBI:15636"/>
        <dbReference type="ChEBI" id="CHEBI:57453"/>
        <dbReference type="EC" id="2.1.2.11"/>
    </reaction>
</comment>
<evidence type="ECO:0000313" key="12">
    <source>
        <dbReference type="Proteomes" id="UP001320326"/>
    </source>
</evidence>
<dbReference type="FunFam" id="3.20.20.60:FF:000003">
    <property type="entry name" value="3-methyl-2-oxobutanoate hydroxymethyltransferase"/>
    <property type="match status" value="1"/>
</dbReference>
<feature type="binding site" evidence="7 9">
    <location>
        <position position="83"/>
    </location>
    <ligand>
        <name>3-methyl-2-oxobutanoate</name>
        <dbReference type="ChEBI" id="CHEBI:11851"/>
    </ligand>
</feature>
<dbReference type="InterPro" id="IPR015813">
    <property type="entry name" value="Pyrv/PenolPyrv_kinase-like_dom"/>
</dbReference>
<evidence type="ECO:0000256" key="6">
    <source>
        <dbReference type="ARBA" id="ARBA00056497"/>
    </source>
</evidence>
<keyword evidence="4 7" id="KW-0566">Pantothenate biosynthesis</keyword>
<evidence type="ECO:0000313" key="11">
    <source>
        <dbReference type="EMBL" id="BCK87119.1"/>
    </source>
</evidence>
<dbReference type="GO" id="GO:0015940">
    <property type="term" value="P:pantothenate biosynthetic process"/>
    <property type="evidence" value="ECO:0007669"/>
    <property type="project" value="UniProtKB-UniRule"/>
</dbReference>
<dbReference type="RefSeq" id="WP_237248700.1">
    <property type="nucleotide sequence ID" value="NZ_AP023423.1"/>
</dbReference>
<feature type="active site" description="Proton acceptor" evidence="7 8">
    <location>
        <position position="181"/>
    </location>
</feature>
<keyword evidence="12" id="KW-1185">Reference proteome</keyword>
<feature type="binding site" evidence="7 9">
    <location>
        <position position="112"/>
    </location>
    <ligand>
        <name>3-methyl-2-oxobutanoate</name>
        <dbReference type="ChEBI" id="CHEBI:11851"/>
    </ligand>
</feature>
<dbReference type="GO" id="GO:0003864">
    <property type="term" value="F:3-methyl-2-oxobutanoate hydroxymethyltransferase activity"/>
    <property type="evidence" value="ECO:0007669"/>
    <property type="project" value="UniProtKB-UniRule"/>
</dbReference>
<keyword evidence="7 10" id="KW-0479">Metal-binding</keyword>
<dbReference type="Proteomes" id="UP001320326">
    <property type="component" value="Chromosome"/>
</dbReference>
<dbReference type="PANTHER" id="PTHR20881">
    <property type="entry name" value="3-METHYL-2-OXOBUTANOATE HYDROXYMETHYLTRANSFERASE"/>
    <property type="match status" value="1"/>
</dbReference>
<feature type="binding site" evidence="7 10">
    <location>
        <position position="44"/>
    </location>
    <ligand>
        <name>Mg(2+)</name>
        <dbReference type="ChEBI" id="CHEBI:18420"/>
    </ligand>
</feature>
<protein>
    <recommendedName>
        <fullName evidence="7">3-methyl-2-oxobutanoate hydroxymethyltransferase</fullName>
        <ecNumber evidence="7">2.1.2.11</ecNumber>
    </recommendedName>
    <alternativeName>
        <fullName evidence="7">Ketopantoate hydroxymethyltransferase</fullName>
        <shortName evidence="7">KPHMT</shortName>
    </alternativeName>
</protein>
<gene>
    <name evidence="7" type="primary">panB</name>
    <name evidence="11" type="ORF">MIZ01_0889</name>
</gene>
<dbReference type="SUPFAM" id="SSF51621">
    <property type="entry name" value="Phosphoenolpyruvate/pyruvate domain"/>
    <property type="match status" value="1"/>
</dbReference>
<keyword evidence="7" id="KW-0963">Cytoplasm</keyword>
<evidence type="ECO:0000256" key="3">
    <source>
        <dbReference type="ARBA" id="ARBA00011424"/>
    </source>
</evidence>
<dbReference type="EMBL" id="AP023423">
    <property type="protein sequence ID" value="BCK87119.1"/>
    <property type="molecule type" value="Genomic_DNA"/>
</dbReference>
<comment type="subcellular location">
    <subcellularLocation>
        <location evidence="7">Cytoplasm</location>
    </subcellularLocation>
</comment>
<dbReference type="GO" id="GO:0000287">
    <property type="term" value="F:magnesium ion binding"/>
    <property type="evidence" value="ECO:0007669"/>
    <property type="project" value="TreeGrafter"/>
</dbReference>
<comment type="similarity">
    <text evidence="2 7">Belongs to the PanB family.</text>
</comment>
<name>A0AAN1X9K8_9PROT</name>
<evidence type="ECO:0000256" key="8">
    <source>
        <dbReference type="PIRSR" id="PIRSR000388-1"/>
    </source>
</evidence>
<comment type="function">
    <text evidence="6 7">Catalyzes the reversible reaction in which hydroxymethyl group from 5,10-methylenetetrahydrofolate is transferred onto alpha-ketoisovalerate to form ketopantoate.</text>
</comment>
<evidence type="ECO:0000256" key="9">
    <source>
        <dbReference type="PIRSR" id="PIRSR000388-2"/>
    </source>
</evidence>
<sequence>MRKTLTTLQTMRNQGEKIAVLTCYDASFASMMEANGVDVLLVGDSLGMVIQGRATTLPVTIEQMAYHVACVASGSQQAFIVADMPFGTSQVSPRETFAYAVQLMAAGAHMVKIEGGEEMADTVQFLSTRGIPVCGHIGLTPQSVHQLGGYRVQGKGDAAAQKLLRDALALQQAGAGIVLMEAIPAALATEVTAKLAVPTIGIGAGAACSGQVLVVYDMLGIYPGKKARFVKDFMPGAGSIAQAVANYVAEVKSGAFPAQEHCF</sequence>
<accession>A0AAN1X9K8</accession>
<comment type="cofactor">
    <cofactor evidence="7 10">
        <name>Mg(2+)</name>
        <dbReference type="ChEBI" id="CHEBI:18420"/>
    </cofactor>
    <text evidence="7 10">Binds 1 Mg(2+) ion per subunit.</text>
</comment>
<dbReference type="Gene3D" id="3.20.20.60">
    <property type="entry name" value="Phosphoenolpyruvate-binding domains"/>
    <property type="match status" value="1"/>
</dbReference>
<dbReference type="AlphaFoldDB" id="A0AAN1X9K8"/>
<dbReference type="KEGG" id="seme:MIZ01_0889"/>
<dbReference type="PIRSF" id="PIRSF000388">
    <property type="entry name" value="Pantoate_hydroxy_MeTrfase"/>
    <property type="match status" value="1"/>
</dbReference>
<evidence type="ECO:0000256" key="1">
    <source>
        <dbReference type="ARBA" id="ARBA00005033"/>
    </source>
</evidence>
<organism evidence="11 12">
    <name type="scientific">Sideroxyarcus emersonii</name>
    <dbReference type="NCBI Taxonomy" id="2764705"/>
    <lineage>
        <taxon>Bacteria</taxon>
        <taxon>Pseudomonadati</taxon>
        <taxon>Pseudomonadota</taxon>
        <taxon>Betaproteobacteria</taxon>
        <taxon>Nitrosomonadales</taxon>
        <taxon>Gallionellaceae</taxon>
        <taxon>Sideroxyarcus</taxon>
    </lineage>
</organism>
<dbReference type="HAMAP" id="MF_00156">
    <property type="entry name" value="PanB"/>
    <property type="match status" value="1"/>
</dbReference>
<keyword evidence="7 10" id="KW-0460">Magnesium</keyword>